<keyword evidence="1" id="KW-0472">Membrane</keyword>
<gene>
    <name evidence="2" type="ORF">MKQ68_04095</name>
</gene>
<protein>
    <recommendedName>
        <fullName evidence="4">Anti-sigma factor</fullName>
    </recommendedName>
</protein>
<feature type="transmembrane region" description="Helical" evidence="1">
    <location>
        <begin position="46"/>
        <end position="67"/>
    </location>
</feature>
<reference evidence="2" key="1">
    <citation type="submission" date="2022-10" db="EMBL/GenBank/DDBJ databases">
        <title>Chitinophaga sp. nov., isolated from soil.</title>
        <authorList>
            <person name="Jeon C.O."/>
        </authorList>
    </citation>
    <scope>NUCLEOTIDE SEQUENCE</scope>
    <source>
        <strain evidence="2">R8</strain>
    </source>
</reference>
<accession>A0ABY6J3R6</accession>
<organism evidence="2 3">
    <name type="scientific">Chitinophaga horti</name>
    <dbReference type="NCBI Taxonomy" id="2920382"/>
    <lineage>
        <taxon>Bacteria</taxon>
        <taxon>Pseudomonadati</taxon>
        <taxon>Bacteroidota</taxon>
        <taxon>Chitinophagia</taxon>
        <taxon>Chitinophagales</taxon>
        <taxon>Chitinophagaceae</taxon>
        <taxon>Chitinophaga</taxon>
    </lineage>
</organism>
<name>A0ABY6J3R6_9BACT</name>
<keyword evidence="1" id="KW-0812">Transmembrane</keyword>
<proteinExistence type="predicted"/>
<evidence type="ECO:0000313" key="3">
    <source>
        <dbReference type="Proteomes" id="UP001162741"/>
    </source>
</evidence>
<sequence length="179" mass="21089">MKMEDFIRDNRSAFEEEGPSPLLWEKLEKQLSVKRKVGIVRALGRHWLKVAAACLILINSVFLMQFLQYKSQQQQHVMIPEIDEAGVYYTNQIEQRLELINAYPAPELGLDSTVRNELQLKNDTYLMLEKELQANPGNERIRAAMIRYYKMKLELLDKILEEHERHSTPKKIQQYDAEI</sequence>
<dbReference type="RefSeq" id="WP_264282195.1">
    <property type="nucleotide sequence ID" value="NZ_CP107006.1"/>
</dbReference>
<dbReference type="Proteomes" id="UP001162741">
    <property type="component" value="Chromosome"/>
</dbReference>
<evidence type="ECO:0000256" key="1">
    <source>
        <dbReference type="SAM" id="Phobius"/>
    </source>
</evidence>
<dbReference type="EMBL" id="CP107006">
    <property type="protein sequence ID" value="UYQ94272.1"/>
    <property type="molecule type" value="Genomic_DNA"/>
</dbReference>
<keyword evidence="1" id="KW-1133">Transmembrane helix</keyword>
<keyword evidence="3" id="KW-1185">Reference proteome</keyword>
<evidence type="ECO:0008006" key="4">
    <source>
        <dbReference type="Google" id="ProtNLM"/>
    </source>
</evidence>
<evidence type="ECO:0000313" key="2">
    <source>
        <dbReference type="EMBL" id="UYQ94272.1"/>
    </source>
</evidence>